<dbReference type="GO" id="GO:0003677">
    <property type="term" value="F:DNA binding"/>
    <property type="evidence" value="ECO:0007669"/>
    <property type="project" value="UniProtKB-KW"/>
</dbReference>
<keyword evidence="3 10" id="KW-0255">Endonuclease</keyword>
<dbReference type="GO" id="GO:0051607">
    <property type="term" value="P:defense response to virus"/>
    <property type="evidence" value="ECO:0007669"/>
    <property type="project" value="UniProtKB-UniRule"/>
</dbReference>
<dbReference type="GO" id="GO:0004520">
    <property type="term" value="F:DNA endonuclease activity"/>
    <property type="evidence" value="ECO:0007669"/>
    <property type="project" value="InterPro"/>
</dbReference>
<organism evidence="11 12">
    <name type="scientific">Carnobacterium divergens</name>
    <name type="common">Lactobacillus divergens</name>
    <dbReference type="NCBI Taxonomy" id="2748"/>
    <lineage>
        <taxon>Bacteria</taxon>
        <taxon>Bacillati</taxon>
        <taxon>Bacillota</taxon>
        <taxon>Bacilli</taxon>
        <taxon>Lactobacillales</taxon>
        <taxon>Carnobacteriaceae</taxon>
        <taxon>Carnobacterium</taxon>
    </lineage>
</organism>
<dbReference type="PANTHER" id="PTHR34353">
    <property type="entry name" value="CRISPR-ASSOCIATED ENDONUCLEASE CAS1 1"/>
    <property type="match status" value="1"/>
</dbReference>
<evidence type="ECO:0000256" key="6">
    <source>
        <dbReference type="ARBA" id="ARBA00023118"/>
    </source>
</evidence>
<evidence type="ECO:0000256" key="10">
    <source>
        <dbReference type="HAMAP-Rule" id="MF_01470"/>
    </source>
</evidence>
<dbReference type="GO" id="GO:0046872">
    <property type="term" value="F:metal ion binding"/>
    <property type="evidence" value="ECO:0007669"/>
    <property type="project" value="UniProtKB-UniRule"/>
</dbReference>
<gene>
    <name evidence="10" type="primary">cas1</name>
    <name evidence="11" type="ORF">CKN69_05385</name>
</gene>
<evidence type="ECO:0000313" key="12">
    <source>
        <dbReference type="Proteomes" id="UP000297938"/>
    </source>
</evidence>
<dbReference type="EMBL" id="NRPP01000010">
    <property type="protein sequence ID" value="TFJ27287.1"/>
    <property type="molecule type" value="Genomic_DNA"/>
</dbReference>
<name>A0A7Z8CZJ8_CARDV</name>
<dbReference type="GO" id="GO:0043571">
    <property type="term" value="P:maintenance of CRISPR repeat elements"/>
    <property type="evidence" value="ECO:0007669"/>
    <property type="project" value="UniProtKB-UniRule"/>
</dbReference>
<comment type="cofactor">
    <cofactor evidence="10">
        <name>Mg(2+)</name>
        <dbReference type="ChEBI" id="CHEBI:18420"/>
    </cofactor>
    <cofactor evidence="10">
        <name>Mn(2+)</name>
        <dbReference type="ChEBI" id="CHEBI:29035"/>
    </cofactor>
</comment>
<feature type="binding site" evidence="10">
    <location>
        <position position="219"/>
    </location>
    <ligand>
        <name>Mn(2+)</name>
        <dbReference type="ChEBI" id="CHEBI:29035"/>
    </ligand>
</feature>
<dbReference type="NCBIfam" id="TIGR03639">
    <property type="entry name" value="cas1_NMENI"/>
    <property type="match status" value="1"/>
</dbReference>
<keyword evidence="2 10" id="KW-0479">Metal-binding</keyword>
<keyword evidence="5 10" id="KW-0460">Magnesium</keyword>
<dbReference type="Gene3D" id="1.20.120.920">
    <property type="entry name" value="CRISPR-associated endonuclease Cas1, C-terminal domain"/>
    <property type="match status" value="1"/>
</dbReference>
<comment type="subunit">
    <text evidence="9 10">Homodimer, forms a heterotetramer with a Cas2 homodimer.</text>
</comment>
<evidence type="ECO:0000256" key="4">
    <source>
        <dbReference type="ARBA" id="ARBA00022801"/>
    </source>
</evidence>
<keyword evidence="6 10" id="KW-0051">Antiviral defense</keyword>
<dbReference type="InterPro" id="IPR042206">
    <property type="entry name" value="CRISPR-assoc_Cas1_C"/>
</dbReference>
<accession>A0A7Z8CZJ8</accession>
<dbReference type="Gene3D" id="3.100.10.20">
    <property type="entry name" value="CRISPR-associated endonuclease Cas1, N-terminal domain"/>
    <property type="match status" value="1"/>
</dbReference>
<dbReference type="InterPro" id="IPR002729">
    <property type="entry name" value="CRISPR-assoc_Cas1"/>
</dbReference>
<feature type="binding site" evidence="10">
    <location>
        <position position="148"/>
    </location>
    <ligand>
        <name>Mn(2+)</name>
        <dbReference type="ChEBI" id="CHEBI:29035"/>
    </ligand>
</feature>
<keyword evidence="7 10" id="KW-0238">DNA-binding</keyword>
<dbReference type="InterPro" id="IPR050646">
    <property type="entry name" value="Cas1"/>
</dbReference>
<dbReference type="Pfam" id="PF01867">
    <property type="entry name" value="Cas_Cas1"/>
    <property type="match status" value="1"/>
</dbReference>
<keyword evidence="1 10" id="KW-0540">Nuclease</keyword>
<dbReference type="AlphaFoldDB" id="A0A7Z8CZJ8"/>
<dbReference type="NCBIfam" id="TIGR00287">
    <property type="entry name" value="cas1"/>
    <property type="match status" value="1"/>
</dbReference>
<dbReference type="EC" id="3.1.-.-" evidence="10"/>
<evidence type="ECO:0000256" key="2">
    <source>
        <dbReference type="ARBA" id="ARBA00022723"/>
    </source>
</evidence>
<evidence type="ECO:0000256" key="3">
    <source>
        <dbReference type="ARBA" id="ARBA00022759"/>
    </source>
</evidence>
<feature type="binding site" evidence="10">
    <location>
        <position position="204"/>
    </location>
    <ligand>
        <name>Mn(2+)</name>
        <dbReference type="ChEBI" id="CHEBI:29035"/>
    </ligand>
</feature>
<dbReference type="HAMAP" id="MF_01470">
    <property type="entry name" value="Cas1"/>
    <property type="match status" value="1"/>
</dbReference>
<comment type="function">
    <text evidence="10">CRISPR (clustered regularly interspaced short palindromic repeat), is an adaptive immune system that provides protection against mobile genetic elements (viruses, transposable elements and conjugative plasmids). CRISPR clusters contain spacers, sequences complementary to antecedent mobile elements, and target invading nucleic acids. CRISPR clusters are transcribed and processed into CRISPR RNA (crRNA). Acts as a dsDNA endonuclease. Involved in the integration of spacer DNA into the CRISPR cassette.</text>
</comment>
<evidence type="ECO:0000256" key="8">
    <source>
        <dbReference type="ARBA" id="ARBA00023211"/>
    </source>
</evidence>
<dbReference type="Proteomes" id="UP000297938">
    <property type="component" value="Unassembled WGS sequence"/>
</dbReference>
<keyword evidence="8 10" id="KW-0464">Manganese</keyword>
<proteinExistence type="inferred from homology"/>
<sequence length="302" mass="34884">MQLAFRNIYIENPAKLSIKNRQLVIQQEENYTVPVDDIQSVMIETRQCSITVPTLSFLAQNQVALFTCDEQHLPCSVLLPLGNHSRKLQTLYYQVHLAKRTKNRIWKKIIQQKIRNQAHCLSLNGKKHVEKLLDLAAKVEEGDRTFCESQAAQIYFLELFGEGFNRRHDHVQNGALNYGYSILRGVLARDICAYGLEPAFGVFHHNELNSFNLADDLIEPFRPYVDLWVAKNVYPEDLIVTSKMKRELFSLLFTRVPVEDEYHSLANALKKTTSSFTSCCKNNRATLLKLPELMILKPHEYE</sequence>
<evidence type="ECO:0000256" key="7">
    <source>
        <dbReference type="ARBA" id="ARBA00023125"/>
    </source>
</evidence>
<dbReference type="InterPro" id="IPR042211">
    <property type="entry name" value="CRISPR-assoc_Cas1_N"/>
</dbReference>
<keyword evidence="4 10" id="KW-0378">Hydrolase</keyword>
<comment type="caution">
    <text evidence="11">The sequence shown here is derived from an EMBL/GenBank/DDBJ whole genome shotgun (WGS) entry which is preliminary data.</text>
</comment>
<evidence type="ECO:0000256" key="1">
    <source>
        <dbReference type="ARBA" id="ARBA00022722"/>
    </source>
</evidence>
<evidence type="ECO:0000256" key="5">
    <source>
        <dbReference type="ARBA" id="ARBA00022842"/>
    </source>
</evidence>
<protein>
    <recommendedName>
        <fullName evidence="10">CRISPR-associated endonuclease Cas1</fullName>
        <ecNumber evidence="10">3.1.-.-</ecNumber>
    </recommendedName>
</protein>
<evidence type="ECO:0000256" key="9">
    <source>
        <dbReference type="ARBA" id="ARBA00038592"/>
    </source>
</evidence>
<evidence type="ECO:0000313" key="11">
    <source>
        <dbReference type="EMBL" id="TFJ27287.1"/>
    </source>
</evidence>
<comment type="similarity">
    <text evidence="10">Belongs to the CRISPR-associated endonuclease Cas1 family.</text>
</comment>
<dbReference type="GO" id="GO:0016787">
    <property type="term" value="F:hydrolase activity"/>
    <property type="evidence" value="ECO:0007669"/>
    <property type="project" value="UniProtKB-KW"/>
</dbReference>
<dbReference type="PANTHER" id="PTHR34353:SF2">
    <property type="entry name" value="CRISPR-ASSOCIATED ENDONUCLEASE CAS1 1"/>
    <property type="match status" value="1"/>
</dbReference>
<dbReference type="InterPro" id="IPR019855">
    <property type="entry name" value="CRISPR-assoc_Cas1_NMENI"/>
</dbReference>
<reference evidence="11 12" key="1">
    <citation type="journal article" date="2018" name="Int. J. Food Microbiol.">
        <title>Growth of Carnobacterium spp. isolated from chilled vacuum-packaged meat under relevant acidic conditions.</title>
        <authorList>
            <person name="Zhang P."/>
            <person name="Badoni M."/>
            <person name="Ganzle M."/>
            <person name="Yang X."/>
        </authorList>
    </citation>
    <scope>NUCLEOTIDE SEQUENCE [LARGE SCALE GENOMIC DNA]</scope>
    <source>
        <strain evidence="11 12">B2</strain>
    </source>
</reference>